<organism evidence="1 2">
    <name type="scientific">Duganella alba</name>
    <dbReference type="NCBI Taxonomy" id="2666081"/>
    <lineage>
        <taxon>Bacteria</taxon>
        <taxon>Pseudomonadati</taxon>
        <taxon>Pseudomonadota</taxon>
        <taxon>Betaproteobacteria</taxon>
        <taxon>Burkholderiales</taxon>
        <taxon>Oxalobacteraceae</taxon>
        <taxon>Telluria group</taxon>
        <taxon>Duganella</taxon>
    </lineage>
</organism>
<accession>A0A6L5QNT8</accession>
<proteinExistence type="predicted"/>
<gene>
    <name evidence="1" type="ORF">GJ697_27180</name>
</gene>
<dbReference type="AlphaFoldDB" id="A0A6L5QNT8"/>
<dbReference type="InterPro" id="IPR029062">
    <property type="entry name" value="Class_I_gatase-like"/>
</dbReference>
<name>A0A6L5QNT8_9BURK</name>
<dbReference type="Proteomes" id="UP000481037">
    <property type="component" value="Unassembled WGS sequence"/>
</dbReference>
<dbReference type="SUPFAM" id="SSF52317">
    <property type="entry name" value="Class I glutamine amidotransferase-like"/>
    <property type="match status" value="1"/>
</dbReference>
<keyword evidence="2" id="KW-1185">Reference proteome</keyword>
<dbReference type="EMBL" id="WKJM01000035">
    <property type="protein sequence ID" value="MRX11514.1"/>
    <property type="molecule type" value="Genomic_DNA"/>
</dbReference>
<dbReference type="Gene3D" id="3.40.50.880">
    <property type="match status" value="1"/>
</dbReference>
<protein>
    <submittedName>
        <fullName evidence="1">GlxA family transcriptional regulator</fullName>
    </submittedName>
</protein>
<sequence length="87" mass="8741">MTPIPIWLLVYPGFLLLDATGPAQVFSTANDEARDAGLPPPYQINMVAAEPGLVMSTAGVALQAAALPDPAALAGATLVVAGGRGVE</sequence>
<evidence type="ECO:0000313" key="1">
    <source>
        <dbReference type="EMBL" id="MRX11514.1"/>
    </source>
</evidence>
<feature type="non-terminal residue" evidence="1">
    <location>
        <position position="87"/>
    </location>
</feature>
<reference evidence="1 2" key="1">
    <citation type="submission" date="2019-11" db="EMBL/GenBank/DDBJ databases">
        <title>Novel species isolated from a subtropical stream in China.</title>
        <authorList>
            <person name="Lu H."/>
        </authorList>
    </citation>
    <scope>NUCLEOTIDE SEQUENCE [LARGE SCALE GENOMIC DNA]</scope>
    <source>
        <strain evidence="1 2">FT25W</strain>
    </source>
</reference>
<comment type="caution">
    <text evidence="1">The sequence shown here is derived from an EMBL/GenBank/DDBJ whole genome shotgun (WGS) entry which is preliminary data.</text>
</comment>
<evidence type="ECO:0000313" key="2">
    <source>
        <dbReference type="Proteomes" id="UP000481037"/>
    </source>
</evidence>